<proteinExistence type="predicted"/>
<evidence type="ECO:0000256" key="4">
    <source>
        <dbReference type="ARBA" id="ARBA00023136"/>
    </source>
</evidence>
<keyword evidence="4 5" id="KW-0472">Membrane</keyword>
<name>A0A6J7SPJ7_9ZZZZ</name>
<evidence type="ECO:0000256" key="1">
    <source>
        <dbReference type="ARBA" id="ARBA00004141"/>
    </source>
</evidence>
<dbReference type="Pfam" id="PF13564">
    <property type="entry name" value="DoxX_2"/>
    <property type="match status" value="1"/>
</dbReference>
<organism evidence="7">
    <name type="scientific">freshwater metagenome</name>
    <dbReference type="NCBI Taxonomy" id="449393"/>
    <lineage>
        <taxon>unclassified sequences</taxon>
        <taxon>metagenomes</taxon>
        <taxon>ecological metagenomes</taxon>
    </lineage>
</organism>
<feature type="transmembrane region" description="Helical" evidence="5">
    <location>
        <begin position="94"/>
        <end position="113"/>
    </location>
</feature>
<evidence type="ECO:0000256" key="5">
    <source>
        <dbReference type="SAM" id="Phobius"/>
    </source>
</evidence>
<protein>
    <submittedName>
        <fullName evidence="7">Unannotated protein</fullName>
    </submittedName>
</protein>
<feature type="transmembrane region" description="Helical" evidence="5">
    <location>
        <begin position="54"/>
        <end position="82"/>
    </location>
</feature>
<evidence type="ECO:0000256" key="2">
    <source>
        <dbReference type="ARBA" id="ARBA00022692"/>
    </source>
</evidence>
<comment type="subcellular location">
    <subcellularLocation>
        <location evidence="1">Membrane</location>
        <topology evidence="1">Multi-pass membrane protein</topology>
    </subcellularLocation>
</comment>
<dbReference type="AlphaFoldDB" id="A0A6J7SPJ7"/>
<reference evidence="7" key="1">
    <citation type="submission" date="2020-05" db="EMBL/GenBank/DDBJ databases">
        <authorList>
            <person name="Chiriac C."/>
            <person name="Salcher M."/>
            <person name="Ghai R."/>
            <person name="Kavagutti S V."/>
        </authorList>
    </citation>
    <scope>NUCLEOTIDE SEQUENCE</scope>
</reference>
<dbReference type="EMBL" id="CAFBMC010000061">
    <property type="protein sequence ID" value="CAB4903675.1"/>
    <property type="molecule type" value="Genomic_DNA"/>
</dbReference>
<gene>
    <name evidence="6" type="ORF">UFOPK3495_01118</name>
    <name evidence="7" type="ORF">UFOPK4237_01761</name>
</gene>
<sequence length="114" mass="12022">MTLIILAALLGLMATVSAYGKLSMNEKAAEMLHHVGLNDRQIRLLGTTEILGSIGLLIGIWVPVLGLAAALGFVVYFLVAVAAHIRAKDGVKDMAPAILLFVISVAVAVLQFAR</sequence>
<dbReference type="EMBL" id="CAFBPZ010000194">
    <property type="protein sequence ID" value="CAB5043344.1"/>
    <property type="molecule type" value="Genomic_DNA"/>
</dbReference>
<accession>A0A6J7SPJ7</accession>
<dbReference type="InterPro" id="IPR032808">
    <property type="entry name" value="DoxX"/>
</dbReference>
<keyword evidence="3 5" id="KW-1133">Transmembrane helix</keyword>
<dbReference type="GO" id="GO:0016020">
    <property type="term" value="C:membrane"/>
    <property type="evidence" value="ECO:0007669"/>
    <property type="project" value="UniProtKB-SubCell"/>
</dbReference>
<evidence type="ECO:0000313" key="6">
    <source>
        <dbReference type="EMBL" id="CAB4903675.1"/>
    </source>
</evidence>
<keyword evidence="2 5" id="KW-0812">Transmembrane</keyword>
<evidence type="ECO:0000313" key="7">
    <source>
        <dbReference type="EMBL" id="CAB5043344.1"/>
    </source>
</evidence>
<evidence type="ECO:0000256" key="3">
    <source>
        <dbReference type="ARBA" id="ARBA00022989"/>
    </source>
</evidence>